<gene>
    <name evidence="8" type="primary">LOC103518381</name>
</gene>
<dbReference type="InterPro" id="IPR045785">
    <property type="entry name" value="Dpp_8/9_N"/>
</dbReference>
<evidence type="ECO:0000259" key="6">
    <source>
        <dbReference type="Pfam" id="PF19520"/>
    </source>
</evidence>
<proteinExistence type="inferred from homology"/>
<feature type="region of interest" description="Disordered" evidence="5">
    <location>
        <begin position="1"/>
        <end position="42"/>
    </location>
</feature>
<name>A0A1S3DGT3_DIACI</name>
<evidence type="ECO:0000256" key="3">
    <source>
        <dbReference type="ARBA" id="ARBA00022801"/>
    </source>
</evidence>
<dbReference type="PANTHER" id="PTHR11731:SF193">
    <property type="entry name" value="DIPEPTIDYL PEPTIDASE 9"/>
    <property type="match status" value="1"/>
</dbReference>
<dbReference type="AlphaFoldDB" id="A0A1S3DGT3"/>
<dbReference type="STRING" id="121845.A0A1S3DGT3"/>
<keyword evidence="7" id="KW-1185">Reference proteome</keyword>
<dbReference type="Proteomes" id="UP000079169">
    <property type="component" value="Unplaced"/>
</dbReference>
<feature type="compositionally biased region" description="Basic and acidic residues" evidence="5">
    <location>
        <begin position="16"/>
        <end position="34"/>
    </location>
</feature>
<evidence type="ECO:0000313" key="7">
    <source>
        <dbReference type="Proteomes" id="UP000079169"/>
    </source>
</evidence>
<dbReference type="GeneID" id="103518381"/>
<keyword evidence="3" id="KW-0378">Hydrolase</keyword>
<keyword evidence="2" id="KW-0645">Protease</keyword>
<comment type="similarity">
    <text evidence="1">Belongs to the peptidase S9B family. DPPIV subfamily.</text>
</comment>
<dbReference type="RefSeq" id="XP_008481666.2">
    <property type="nucleotide sequence ID" value="XM_008483444.2"/>
</dbReference>
<feature type="compositionally biased region" description="Low complexity" evidence="5">
    <location>
        <begin position="1"/>
        <end position="15"/>
    </location>
</feature>
<dbReference type="Gene3D" id="2.140.10.30">
    <property type="entry name" value="Dipeptidylpeptidase IV, N-terminal domain"/>
    <property type="match status" value="1"/>
</dbReference>
<dbReference type="PaxDb" id="121845-A0A1S3DGT3"/>
<organism evidence="7 8">
    <name type="scientific">Diaphorina citri</name>
    <name type="common">Asian citrus psyllid</name>
    <dbReference type="NCBI Taxonomy" id="121845"/>
    <lineage>
        <taxon>Eukaryota</taxon>
        <taxon>Metazoa</taxon>
        <taxon>Ecdysozoa</taxon>
        <taxon>Arthropoda</taxon>
        <taxon>Hexapoda</taxon>
        <taxon>Insecta</taxon>
        <taxon>Pterygota</taxon>
        <taxon>Neoptera</taxon>
        <taxon>Paraneoptera</taxon>
        <taxon>Hemiptera</taxon>
        <taxon>Sternorrhyncha</taxon>
        <taxon>Psylloidea</taxon>
        <taxon>Psyllidae</taxon>
        <taxon>Diaphorininae</taxon>
        <taxon>Diaphorina</taxon>
    </lineage>
</organism>
<evidence type="ECO:0000256" key="1">
    <source>
        <dbReference type="ARBA" id="ARBA00010036"/>
    </source>
</evidence>
<dbReference type="InterPro" id="IPR050278">
    <property type="entry name" value="Serine_Prot_S9B/DPPIV"/>
</dbReference>
<dbReference type="GO" id="GO:0008239">
    <property type="term" value="F:dipeptidyl-peptidase activity"/>
    <property type="evidence" value="ECO:0007669"/>
    <property type="project" value="TreeGrafter"/>
</dbReference>
<dbReference type="GO" id="GO:0006508">
    <property type="term" value="P:proteolysis"/>
    <property type="evidence" value="ECO:0007669"/>
    <property type="project" value="UniProtKB-KW"/>
</dbReference>
<dbReference type="GO" id="GO:0008236">
    <property type="term" value="F:serine-type peptidase activity"/>
    <property type="evidence" value="ECO:0007669"/>
    <property type="project" value="UniProtKB-KW"/>
</dbReference>
<evidence type="ECO:0000256" key="2">
    <source>
        <dbReference type="ARBA" id="ARBA00022670"/>
    </source>
</evidence>
<evidence type="ECO:0000256" key="4">
    <source>
        <dbReference type="ARBA" id="ARBA00022825"/>
    </source>
</evidence>
<protein>
    <submittedName>
        <fullName evidence="8">Dipeptidyl peptidase 9-like</fullName>
    </submittedName>
</protein>
<keyword evidence="4" id="KW-0720">Serine protease</keyword>
<feature type="domain" description="Dipeptidyl peptidase 8 /9 ,N-terminal" evidence="6">
    <location>
        <begin position="40"/>
        <end position="144"/>
    </location>
</feature>
<sequence>MDDGSTSSNESSSSGETKKEDESGLGRGGGEPHKSAPGGKKSWAELREIVNELRRNLSSLSTMVPTSISFRKLADGRTRIFFLSTPANGWETTLLYADVPSEDDVHPSRQTLQWQPVIESNFQSISLGSRYSREEQLMLERKRLATFGITSYELHQESGKLVFPAASTLYQCFDTGYTVSCALT</sequence>
<dbReference type="Pfam" id="PF19520">
    <property type="entry name" value="Dpp_8_9_N"/>
    <property type="match status" value="1"/>
</dbReference>
<dbReference type="KEGG" id="dci:103518381"/>
<evidence type="ECO:0000313" key="8">
    <source>
        <dbReference type="RefSeq" id="XP_008481666.2"/>
    </source>
</evidence>
<reference evidence="8" key="1">
    <citation type="submission" date="2025-08" db="UniProtKB">
        <authorList>
            <consortium name="RefSeq"/>
        </authorList>
    </citation>
    <scope>IDENTIFICATION</scope>
</reference>
<dbReference type="PANTHER" id="PTHR11731">
    <property type="entry name" value="PROTEASE FAMILY S9B,C DIPEPTIDYL-PEPTIDASE IV-RELATED"/>
    <property type="match status" value="1"/>
</dbReference>
<accession>A0A1S3DGT3</accession>
<evidence type="ECO:0000256" key="5">
    <source>
        <dbReference type="SAM" id="MobiDB-lite"/>
    </source>
</evidence>